<dbReference type="Proteomes" id="UP000596827">
    <property type="component" value="Unassembled WGS sequence"/>
</dbReference>
<dbReference type="InterPro" id="IPR001789">
    <property type="entry name" value="Sig_transdc_resp-reg_receiver"/>
</dbReference>
<dbReference type="GO" id="GO:0006355">
    <property type="term" value="P:regulation of DNA-templated transcription"/>
    <property type="evidence" value="ECO:0007669"/>
    <property type="project" value="TreeGrafter"/>
</dbReference>
<dbReference type="SMART" id="SM00850">
    <property type="entry name" value="LytTR"/>
    <property type="match status" value="1"/>
</dbReference>
<gene>
    <name evidence="5" type="ORF">H8R02_17595</name>
</gene>
<dbReference type="Pfam" id="PF04397">
    <property type="entry name" value="LytTR"/>
    <property type="match status" value="1"/>
</dbReference>
<comment type="caution">
    <text evidence="5">The sequence shown here is derived from an EMBL/GenBank/DDBJ whole genome shotgun (WGS) entry which is preliminary data.</text>
</comment>
<keyword evidence="6" id="KW-1185">Reference proteome</keyword>
<dbReference type="PANTHER" id="PTHR48111">
    <property type="entry name" value="REGULATOR OF RPOS"/>
    <property type="match status" value="1"/>
</dbReference>
<dbReference type="InterPro" id="IPR007492">
    <property type="entry name" value="LytTR_DNA-bd_dom"/>
</dbReference>
<dbReference type="PROSITE" id="PS50930">
    <property type="entry name" value="HTH_LYTTR"/>
    <property type="match status" value="1"/>
</dbReference>
<dbReference type="InterPro" id="IPR011006">
    <property type="entry name" value="CheY-like_superfamily"/>
</dbReference>
<evidence type="ECO:0000313" key="5">
    <source>
        <dbReference type="EMBL" id="MBC5766286.1"/>
    </source>
</evidence>
<dbReference type="SUPFAM" id="SSF52172">
    <property type="entry name" value="CheY-like"/>
    <property type="match status" value="1"/>
</dbReference>
<evidence type="ECO:0000259" key="3">
    <source>
        <dbReference type="PROSITE" id="PS50110"/>
    </source>
</evidence>
<keyword evidence="2" id="KW-0597">Phosphoprotein</keyword>
<dbReference type="Gene3D" id="3.40.50.2300">
    <property type="match status" value="1"/>
</dbReference>
<dbReference type="GO" id="GO:0000976">
    <property type="term" value="F:transcription cis-regulatory region binding"/>
    <property type="evidence" value="ECO:0007669"/>
    <property type="project" value="TreeGrafter"/>
</dbReference>
<proteinExistence type="predicted"/>
<sequence>MQAPTALIADDEPLLRERLAGLLGRLWPELQVVAQARNGSEALQLFEQHQPKIAFLDVHMPGMSGIDVARAIGKGAELVFVTAYDRYAVEAFARGAVDYLVKPLDPERLSETVQRLRTRLAAPADKGDLDATLEAIARQLRERMGGAARESLKWIKASVGSNVRLIPVDEVVYFKSDAKYTLVVWQGGEAVIRKSIKELADELDEQQFAQIHRSTIVNLRSVAQFTQRDDAGEVQLKGRDEKLVVSRSYLPLFQRM</sequence>
<dbReference type="InterPro" id="IPR039420">
    <property type="entry name" value="WalR-like"/>
</dbReference>
<dbReference type="PANTHER" id="PTHR48111:SF69">
    <property type="entry name" value="RESPONSE REGULATOR RECEIVER"/>
    <property type="match status" value="1"/>
</dbReference>
<dbReference type="Gene3D" id="2.40.50.1020">
    <property type="entry name" value="LytTr DNA-binding domain"/>
    <property type="match status" value="1"/>
</dbReference>
<dbReference type="SMART" id="SM00448">
    <property type="entry name" value="REC"/>
    <property type="match status" value="1"/>
</dbReference>
<feature type="modified residue" description="4-aspartylphosphate" evidence="2">
    <location>
        <position position="57"/>
    </location>
</feature>
<dbReference type="GO" id="GO:0000156">
    <property type="term" value="F:phosphorelay response regulator activity"/>
    <property type="evidence" value="ECO:0007669"/>
    <property type="project" value="TreeGrafter"/>
</dbReference>
<dbReference type="AlphaFoldDB" id="A0A923MB61"/>
<evidence type="ECO:0000256" key="2">
    <source>
        <dbReference type="PROSITE-ProRule" id="PRU00169"/>
    </source>
</evidence>
<evidence type="ECO:0000256" key="1">
    <source>
        <dbReference type="ARBA" id="ARBA00023125"/>
    </source>
</evidence>
<dbReference type="RefSeq" id="WP_187082763.1">
    <property type="nucleotide sequence ID" value="NZ_JACORU010000006.1"/>
</dbReference>
<dbReference type="GO" id="GO:0005829">
    <property type="term" value="C:cytosol"/>
    <property type="evidence" value="ECO:0007669"/>
    <property type="project" value="TreeGrafter"/>
</dbReference>
<feature type="domain" description="HTH LytTR-type" evidence="4">
    <location>
        <begin position="155"/>
        <end position="256"/>
    </location>
</feature>
<evidence type="ECO:0000313" key="6">
    <source>
        <dbReference type="Proteomes" id="UP000596827"/>
    </source>
</evidence>
<organism evidence="5 6">
    <name type="scientific">Ramlibacter albus</name>
    <dbReference type="NCBI Taxonomy" id="2079448"/>
    <lineage>
        <taxon>Bacteria</taxon>
        <taxon>Pseudomonadati</taxon>
        <taxon>Pseudomonadota</taxon>
        <taxon>Betaproteobacteria</taxon>
        <taxon>Burkholderiales</taxon>
        <taxon>Comamonadaceae</taxon>
        <taxon>Ramlibacter</taxon>
    </lineage>
</organism>
<dbReference type="Pfam" id="PF00072">
    <property type="entry name" value="Response_reg"/>
    <property type="match status" value="1"/>
</dbReference>
<dbReference type="EMBL" id="JACORU010000006">
    <property type="protein sequence ID" value="MBC5766286.1"/>
    <property type="molecule type" value="Genomic_DNA"/>
</dbReference>
<evidence type="ECO:0000259" key="4">
    <source>
        <dbReference type="PROSITE" id="PS50930"/>
    </source>
</evidence>
<accession>A0A923MB61</accession>
<dbReference type="PROSITE" id="PS50110">
    <property type="entry name" value="RESPONSE_REGULATORY"/>
    <property type="match status" value="1"/>
</dbReference>
<dbReference type="GO" id="GO:0032993">
    <property type="term" value="C:protein-DNA complex"/>
    <property type="evidence" value="ECO:0007669"/>
    <property type="project" value="TreeGrafter"/>
</dbReference>
<feature type="domain" description="Response regulatory" evidence="3">
    <location>
        <begin position="5"/>
        <end position="117"/>
    </location>
</feature>
<name>A0A923MB61_9BURK</name>
<keyword evidence="1" id="KW-0238">DNA-binding</keyword>
<protein>
    <submittedName>
        <fullName evidence="5">Response regulator transcription factor</fullName>
    </submittedName>
</protein>
<reference evidence="5" key="1">
    <citation type="submission" date="2020-08" db="EMBL/GenBank/DDBJ databases">
        <title>Ramlibacter sp. GTP1 16S ribosomal RNA gene genome sequencing and assembly.</title>
        <authorList>
            <person name="Kang M."/>
        </authorList>
    </citation>
    <scope>NUCLEOTIDE SEQUENCE</scope>
    <source>
        <strain evidence="5">GTP1</strain>
    </source>
</reference>